<dbReference type="Proteomes" id="UP000527616">
    <property type="component" value="Unassembled WGS sequence"/>
</dbReference>
<dbReference type="AlphaFoldDB" id="A0A7Z0DBZ2"/>
<dbReference type="InterPro" id="IPR027417">
    <property type="entry name" value="P-loop_NTPase"/>
</dbReference>
<proteinExistence type="predicted"/>
<organism evidence="2 3">
    <name type="scientific">Naumannella cuiyingiana</name>
    <dbReference type="NCBI Taxonomy" id="1347891"/>
    <lineage>
        <taxon>Bacteria</taxon>
        <taxon>Bacillati</taxon>
        <taxon>Actinomycetota</taxon>
        <taxon>Actinomycetes</taxon>
        <taxon>Propionibacteriales</taxon>
        <taxon>Propionibacteriaceae</taxon>
        <taxon>Naumannella</taxon>
    </lineage>
</organism>
<feature type="domain" description="AAA" evidence="1">
    <location>
        <begin position="1"/>
        <end position="175"/>
    </location>
</feature>
<evidence type="ECO:0000313" key="3">
    <source>
        <dbReference type="Proteomes" id="UP000527616"/>
    </source>
</evidence>
<dbReference type="InterPro" id="IPR050678">
    <property type="entry name" value="DNA_Partitioning_ATPase"/>
</dbReference>
<evidence type="ECO:0000259" key="1">
    <source>
        <dbReference type="Pfam" id="PF13614"/>
    </source>
</evidence>
<reference evidence="2 3" key="1">
    <citation type="submission" date="2020-07" db="EMBL/GenBank/DDBJ databases">
        <title>Sequencing the genomes of 1000 actinobacteria strains.</title>
        <authorList>
            <person name="Klenk H.-P."/>
        </authorList>
    </citation>
    <scope>NUCLEOTIDE SEQUENCE [LARGE SCALE GENOMIC DNA]</scope>
    <source>
        <strain evidence="2 3">DSM 103164</strain>
    </source>
</reference>
<dbReference type="Pfam" id="PF13614">
    <property type="entry name" value="AAA_31"/>
    <property type="match status" value="1"/>
</dbReference>
<dbReference type="CDD" id="cd02042">
    <property type="entry name" value="ParAB_family"/>
    <property type="match status" value="1"/>
</dbReference>
<name>A0A7Z0DBZ2_9ACTN</name>
<accession>A0A7Z0DBZ2</accession>
<dbReference type="PANTHER" id="PTHR13696:SF52">
    <property type="entry name" value="PARA FAMILY PROTEIN CT_582"/>
    <property type="match status" value="1"/>
</dbReference>
<dbReference type="SUPFAM" id="SSF52540">
    <property type="entry name" value="P-loop containing nucleoside triphosphate hydrolases"/>
    <property type="match status" value="1"/>
</dbReference>
<dbReference type="PIRSF" id="PIRSF009320">
    <property type="entry name" value="Nuc_binding_HP_1000"/>
    <property type="match status" value="1"/>
</dbReference>
<dbReference type="InterPro" id="IPR025669">
    <property type="entry name" value="AAA_dom"/>
</dbReference>
<sequence>MSNQKGGVGKTTTTVQLAAVAAAQGRRVLLVDADVQGNLSSVVAEVDDDQTGLADVLSTRSPDTIRDVITGTGWRQVDLVPTAGVALGAVRDELVIAGAGRELRLREAIGEVAGEYDLIVIDCAPALDQLTINALCAADAVAIITHTKLWSLNGLDQLLATIGSVQTYYNQGLRIAGVVVNQHEAGTVSGRAWLDDLRTATAARDLELLEPPIPKRVLISDATEAGRGLADWGSAEASELAQIYAQHLIALTREDPTPKAVAR</sequence>
<keyword evidence="3" id="KW-1185">Reference proteome</keyword>
<dbReference type="PANTHER" id="PTHR13696">
    <property type="entry name" value="P-LOOP CONTAINING NUCLEOSIDE TRIPHOSPHATE HYDROLASE"/>
    <property type="match status" value="1"/>
</dbReference>
<comment type="caution">
    <text evidence="2">The sequence shown here is derived from an EMBL/GenBank/DDBJ whole genome shotgun (WGS) entry which is preliminary data.</text>
</comment>
<protein>
    <submittedName>
        <fullName evidence="2">Chromosome partitioning protein</fullName>
    </submittedName>
</protein>
<dbReference type="EMBL" id="JACBZS010000002">
    <property type="protein sequence ID" value="NYI72716.1"/>
    <property type="molecule type" value="Genomic_DNA"/>
</dbReference>
<evidence type="ECO:0000313" key="2">
    <source>
        <dbReference type="EMBL" id="NYI72716.1"/>
    </source>
</evidence>
<dbReference type="Gene3D" id="3.40.50.300">
    <property type="entry name" value="P-loop containing nucleotide triphosphate hydrolases"/>
    <property type="match status" value="1"/>
</dbReference>
<gene>
    <name evidence="2" type="ORF">GGQ54_003330</name>
</gene>